<feature type="compositionally biased region" description="Basic residues" evidence="1">
    <location>
        <begin position="456"/>
        <end position="473"/>
    </location>
</feature>
<protein>
    <submittedName>
        <fullName evidence="2">Unplaced genomic scaffold PLICRscaffold_36, whole genome shotgun sequence</fullName>
    </submittedName>
</protein>
<keyword evidence="3" id="KW-1185">Reference proteome</keyword>
<dbReference type="AlphaFoldDB" id="A0A0C9SK25"/>
<organism evidence="2 3">
    <name type="scientific">Plicaturopsis crispa FD-325 SS-3</name>
    <dbReference type="NCBI Taxonomy" id="944288"/>
    <lineage>
        <taxon>Eukaryota</taxon>
        <taxon>Fungi</taxon>
        <taxon>Dikarya</taxon>
        <taxon>Basidiomycota</taxon>
        <taxon>Agaricomycotina</taxon>
        <taxon>Agaricomycetes</taxon>
        <taxon>Agaricomycetidae</taxon>
        <taxon>Amylocorticiales</taxon>
        <taxon>Amylocorticiaceae</taxon>
        <taxon>Plicatura</taxon>
        <taxon>Plicaturopsis crispa</taxon>
    </lineage>
</organism>
<feature type="compositionally biased region" description="Low complexity" evidence="1">
    <location>
        <begin position="381"/>
        <end position="443"/>
    </location>
</feature>
<sequence length="789" mass="88590">MTSTITDLYSRPGDESISWSDARCLAVTGNFVITSPNVDHVPFFNLGTCRVQTRADGRFGYADYTQTPQRYSMEFAHSCLIPLKPRDADDRPAAFWLTPRREYDFELVPGSAFFDIGLLNRKMVERIEPLFNELRAQVEKWEKTNPRDGHMAGSFTNARNVLSRLKYNPYCFRDIVNDFAYMERNLLDLHARLLLLEKYEPRAVSVGRDNEPGTVAQWAIGAWTTEPSHVQALLRAGIPVWYVRTRDQFLAAMATRARPNVEAVVEIERPPRWIVTSLPANGIGEPEPTHIFYEGLSGDAFHAFSRRPIFVGQLTVTALQEYPAPPPEVEGIYDRYTVRDISKPATQLLVEPDRHNVAVHHKLTAAVSAFERQTTRERHPASSSSTGPSRGSSYASSSSAGPSRSGYASSSAAGPSRSSQASNASAAPSRTSQASSLSAFSQADTSASEGGDVGAAKKHRKRTSAQRSAAKRAKATDPYPVQTVPQRDKWVDPESNFMPEVSQVWKEALDAVDKRKERLEPNRPRVGAGYRWPEPALFVTTKNQGRYLVNWLAGRHAWLARMTTATGVGDSGGSNQIWREYLGFDHDGVHRNDTFSANCRKQAEALFGAQMKNKRPDKVYWQQQELLAKDVEAFDSAAERQTMREVVWDAFEHSFRFEVRALDRLAAPQEWERDPAGRDHMVSIIFGGRYGMNVLPQANVGVLCDYPPGRVAALEAFRKILLAWKDPPDEVKNFEFKQSLLDDGPLEVALALIGLRARVMAKFYCQTFWNWFARPPVLPHYLPRADTQS</sequence>
<reference evidence="2 3" key="1">
    <citation type="submission" date="2014-06" db="EMBL/GenBank/DDBJ databases">
        <title>Evolutionary Origins and Diversification of the Mycorrhizal Mutualists.</title>
        <authorList>
            <consortium name="DOE Joint Genome Institute"/>
            <consortium name="Mycorrhizal Genomics Consortium"/>
            <person name="Kohler A."/>
            <person name="Kuo A."/>
            <person name="Nagy L.G."/>
            <person name="Floudas D."/>
            <person name="Copeland A."/>
            <person name="Barry K.W."/>
            <person name="Cichocki N."/>
            <person name="Veneault-Fourrey C."/>
            <person name="LaButti K."/>
            <person name="Lindquist E.A."/>
            <person name="Lipzen A."/>
            <person name="Lundell T."/>
            <person name="Morin E."/>
            <person name="Murat C."/>
            <person name="Riley R."/>
            <person name="Ohm R."/>
            <person name="Sun H."/>
            <person name="Tunlid A."/>
            <person name="Henrissat B."/>
            <person name="Grigoriev I.V."/>
            <person name="Hibbett D.S."/>
            <person name="Martin F."/>
        </authorList>
    </citation>
    <scope>NUCLEOTIDE SEQUENCE [LARGE SCALE GENOMIC DNA]</scope>
    <source>
        <strain evidence="2 3">FD-325 SS-3</strain>
    </source>
</reference>
<evidence type="ECO:0000313" key="3">
    <source>
        <dbReference type="Proteomes" id="UP000053263"/>
    </source>
</evidence>
<dbReference type="Proteomes" id="UP000053263">
    <property type="component" value="Unassembled WGS sequence"/>
</dbReference>
<dbReference type="EMBL" id="KN832589">
    <property type="protein sequence ID" value="KII82996.1"/>
    <property type="molecule type" value="Genomic_DNA"/>
</dbReference>
<proteinExistence type="predicted"/>
<feature type="region of interest" description="Disordered" evidence="1">
    <location>
        <begin position="368"/>
        <end position="493"/>
    </location>
</feature>
<evidence type="ECO:0000256" key="1">
    <source>
        <dbReference type="SAM" id="MobiDB-lite"/>
    </source>
</evidence>
<dbReference type="HOGENOM" id="CLU_016057_2_0_1"/>
<dbReference type="OrthoDB" id="2634326at2759"/>
<evidence type="ECO:0000313" key="2">
    <source>
        <dbReference type="EMBL" id="KII82996.1"/>
    </source>
</evidence>
<accession>A0A0C9SK25</accession>
<name>A0A0C9SK25_PLICR</name>
<gene>
    <name evidence="2" type="ORF">PLICRDRAFT_180825</name>
</gene>